<dbReference type="InterPro" id="IPR013120">
    <property type="entry name" value="FAR_NAD-bd"/>
</dbReference>
<evidence type="ECO:0000313" key="7">
    <source>
        <dbReference type="EMBL" id="KAG6016096.1"/>
    </source>
</evidence>
<keyword evidence="8" id="KW-1185">Reference proteome</keyword>
<accession>A0A9P7NF43</accession>
<dbReference type="InterPro" id="IPR036291">
    <property type="entry name" value="NAD(P)-bd_dom_sf"/>
</dbReference>
<dbReference type="InterPro" id="IPR020845">
    <property type="entry name" value="AMP-binding_CS"/>
</dbReference>
<dbReference type="PANTHER" id="PTHR43439">
    <property type="entry name" value="PHENYLACETATE-COENZYME A LIGASE"/>
    <property type="match status" value="1"/>
</dbReference>
<dbReference type="InterPro" id="IPR006162">
    <property type="entry name" value="Ppantetheine_attach_site"/>
</dbReference>
<evidence type="ECO:0000259" key="5">
    <source>
        <dbReference type="Pfam" id="PF00501"/>
    </source>
</evidence>
<proteinExistence type="inferred from homology"/>
<dbReference type="PROSITE" id="PS00455">
    <property type="entry name" value="AMP_BINDING"/>
    <property type="match status" value="1"/>
</dbReference>
<dbReference type="PANTHER" id="PTHR43439:SF2">
    <property type="entry name" value="ENZYME, PUTATIVE (JCVI)-RELATED"/>
    <property type="match status" value="1"/>
</dbReference>
<dbReference type="PROSITE" id="PS00012">
    <property type="entry name" value="PHOSPHOPANTETHEINE"/>
    <property type="match status" value="1"/>
</dbReference>
<evidence type="ECO:0000256" key="3">
    <source>
        <dbReference type="ARBA" id="ARBA00022857"/>
    </source>
</evidence>
<keyword evidence="3" id="KW-0521">NADP</keyword>
<dbReference type="InterPro" id="IPR051414">
    <property type="entry name" value="Adenylate-forming_Reductase"/>
</dbReference>
<name>A0A9P7NF43_9HYPO</name>
<dbReference type="SUPFAM" id="SSF56801">
    <property type="entry name" value="Acetyl-CoA synthetase-like"/>
    <property type="match status" value="1"/>
</dbReference>
<evidence type="ECO:0000259" key="6">
    <source>
        <dbReference type="Pfam" id="PF07993"/>
    </source>
</evidence>
<comment type="similarity">
    <text evidence="4">Belongs to the NRP synthetase family.</text>
</comment>
<keyword evidence="2" id="KW-0597">Phosphoprotein</keyword>
<protein>
    <submittedName>
        <fullName evidence="7">NRPS-like protein biosynthetic cluster</fullName>
    </submittedName>
</protein>
<evidence type="ECO:0000256" key="4">
    <source>
        <dbReference type="ARBA" id="ARBA00029454"/>
    </source>
</evidence>
<dbReference type="Gene3D" id="3.40.50.720">
    <property type="entry name" value="NAD(P)-binding Rossmann-like Domain"/>
    <property type="match status" value="1"/>
</dbReference>
<evidence type="ECO:0000256" key="1">
    <source>
        <dbReference type="ARBA" id="ARBA00022450"/>
    </source>
</evidence>
<dbReference type="OrthoDB" id="429813at2759"/>
<evidence type="ECO:0000256" key="2">
    <source>
        <dbReference type="ARBA" id="ARBA00022553"/>
    </source>
</evidence>
<dbReference type="Pfam" id="PF00501">
    <property type="entry name" value="AMP-binding"/>
    <property type="match status" value="1"/>
</dbReference>
<dbReference type="Proteomes" id="UP000748025">
    <property type="component" value="Unassembled WGS sequence"/>
</dbReference>
<comment type="caution">
    <text evidence="7">The sequence shown here is derived from an EMBL/GenBank/DDBJ whole genome shotgun (WGS) entry which is preliminary data.</text>
</comment>
<dbReference type="SUPFAM" id="SSF51735">
    <property type="entry name" value="NAD(P)-binding Rossmann-fold domains"/>
    <property type="match status" value="1"/>
</dbReference>
<dbReference type="AlphaFoldDB" id="A0A9P7NF43"/>
<gene>
    <name evidence="7" type="ORF">E4U43_004253</name>
</gene>
<feature type="domain" description="Thioester reductase (TE)" evidence="6">
    <location>
        <begin position="682"/>
        <end position="931"/>
    </location>
</feature>
<sequence length="1055" mass="115999">MASPLEDQGIRTLSQLFHKRALDQDQTPLLAFPRSKNGFTDFERFSGRTLYRFINEAAKCLADRGLPLQVNHHERVVIGVCAPTDLDYLVTIFALIHLGYVPMQISPRLAPNAMVALLKMVQSAEQRSVMVCGTSLAPEKLHSLRQELEVYSLITRDEYDQDVDNDQVHAPPGNVNNIVNSQNRPCIILHSSGSTGLPKPIVYNHRMLLAGAIYGMEATAFITMPFSHALGMMSYVQAFIKRRTAFALSGHVPQTHATVTAALTEAKPGILWTVPYVLKLLSERPEGIEALKNCRVIGCGGSRLPDEVGDLLTSHGVKVGSQFGSTETGLILSSMYRPPEDKLWNYLRPPPHVVPYLRFELVSQGQYECVVLDGHTGKIMSNSDLPEPNSWRTGDLFEPHPVLPNAWKFIARLDDRIGLINGEKVLPLPFESRVRDHPLVKEAVMFGIDQEVPGLLLFRAKDAVPSSSSSRQETLSDDEFLDLVWPTVVHANSQAESFSQVTREMVVVVPESRECPMTDKNSIKRGQVYREFAEEIAAAYKTLVHKKAQSLRLSEAELEEWIVDAVRSRGFAIQDAATDFFSAGMDSLQATHLRAHILRNIDLGGHEEECSAMIAFECGNAGSLASRLYAIRTGNGQGEPSDKSSLSKSTIQMNALIDRYSTFSSSEAKETIPASSNKVVVLTGATGFLGSHILAALIATKSVDKIYVLIRPQHEKTGTAAASSRLAAALKDKGFADLPLDKVICVYHDLTEADHLGIEPAHLYEALKAEVTHIIHCAWAVNFTISLAAFEPQIAGLHNLLSLCMQSKHRVCLQFCSSIGVVQAIQGPAVVPSQAISSLEICGEFGYAQSKFVGERIVESAVKNHGLSAMVLRIGQIVPGRRRGVKLWNPSEAVPLMIRPAIQSEGSIGALPILGPGRDVCDWIEVDTLADTVVQLAGLDAAESVPGSNVFYNLLNPRVFSWEKDLLPALRDTGLVFDILPWQEWLDRLENSSDDLTINPSKKLLGFWKNQRSREGALRFDTTVSEEASSALRQSLCLLDEGFIGQIVEAWKQAS</sequence>
<dbReference type="EMBL" id="SRPW01000278">
    <property type="protein sequence ID" value="KAG6016096.1"/>
    <property type="molecule type" value="Genomic_DNA"/>
</dbReference>
<evidence type="ECO:0000313" key="8">
    <source>
        <dbReference type="Proteomes" id="UP000748025"/>
    </source>
</evidence>
<feature type="domain" description="AMP-dependent synthetase/ligase" evidence="5">
    <location>
        <begin position="41"/>
        <end position="380"/>
    </location>
</feature>
<dbReference type="InterPro" id="IPR042099">
    <property type="entry name" value="ANL_N_sf"/>
</dbReference>
<organism evidence="7 8">
    <name type="scientific">Claviceps pusilla</name>
    <dbReference type="NCBI Taxonomy" id="123648"/>
    <lineage>
        <taxon>Eukaryota</taxon>
        <taxon>Fungi</taxon>
        <taxon>Dikarya</taxon>
        <taxon>Ascomycota</taxon>
        <taxon>Pezizomycotina</taxon>
        <taxon>Sordariomycetes</taxon>
        <taxon>Hypocreomycetidae</taxon>
        <taxon>Hypocreales</taxon>
        <taxon>Clavicipitaceae</taxon>
        <taxon>Claviceps</taxon>
    </lineage>
</organism>
<keyword evidence="1" id="KW-0596">Phosphopantetheine</keyword>
<dbReference type="Pfam" id="PF07993">
    <property type="entry name" value="NAD_binding_4"/>
    <property type="match status" value="1"/>
</dbReference>
<dbReference type="InterPro" id="IPR000873">
    <property type="entry name" value="AMP-dep_synth/lig_dom"/>
</dbReference>
<dbReference type="Gene3D" id="3.40.50.12780">
    <property type="entry name" value="N-terminal domain of ligase-like"/>
    <property type="match status" value="1"/>
</dbReference>
<reference evidence="7" key="1">
    <citation type="journal article" date="2020" name="bioRxiv">
        <title>Whole genome comparisons of ergot fungi reveals the divergence and evolution of species within the genus Claviceps are the result of varying mechanisms driving genome evolution and host range expansion.</title>
        <authorList>
            <person name="Wyka S.A."/>
            <person name="Mondo S.J."/>
            <person name="Liu M."/>
            <person name="Dettman J."/>
            <person name="Nalam V."/>
            <person name="Broders K.D."/>
        </authorList>
    </citation>
    <scope>NUCLEOTIDE SEQUENCE</scope>
    <source>
        <strain evidence="7">CCC 602</strain>
    </source>
</reference>
<dbReference type="Pfam" id="PF23562">
    <property type="entry name" value="AMP-binding_C_3"/>
    <property type="match status" value="1"/>
</dbReference>